<keyword evidence="2 9" id="KW-0812">Transmembrane</keyword>
<accession>T1ENU5</accession>
<dbReference type="FunCoup" id="T1ENU5">
    <property type="interactions" value="55"/>
</dbReference>
<evidence type="ECO:0000313" key="11">
    <source>
        <dbReference type="EMBL" id="ESO12705.1"/>
    </source>
</evidence>
<dbReference type="PANTHER" id="PTHR24026">
    <property type="entry name" value="FAT ATYPICAL CADHERIN-RELATED"/>
    <property type="match status" value="1"/>
</dbReference>
<dbReference type="FunFam" id="2.60.40.60:FF:000275">
    <property type="entry name" value="Si:dkey-30k22.7"/>
    <property type="match status" value="1"/>
</dbReference>
<reference evidence="12" key="3">
    <citation type="submission" date="2015-06" db="UniProtKB">
        <authorList>
            <consortium name="EnsemblMetazoa"/>
        </authorList>
    </citation>
    <scope>IDENTIFICATION</scope>
</reference>
<evidence type="ECO:0000256" key="6">
    <source>
        <dbReference type="ARBA" id="ARBA00022989"/>
    </source>
</evidence>
<dbReference type="KEGG" id="hro:HELRODRAFT_159291"/>
<dbReference type="GO" id="GO:0005509">
    <property type="term" value="F:calcium ion binding"/>
    <property type="evidence" value="ECO:0007669"/>
    <property type="project" value="UniProtKB-UniRule"/>
</dbReference>
<keyword evidence="7 9" id="KW-0472">Membrane</keyword>
<dbReference type="CTD" id="20198245"/>
<feature type="transmembrane region" description="Helical" evidence="9">
    <location>
        <begin position="870"/>
        <end position="903"/>
    </location>
</feature>
<dbReference type="RefSeq" id="XP_009009425.1">
    <property type="nucleotide sequence ID" value="XM_009011177.1"/>
</dbReference>
<dbReference type="SMART" id="SM00112">
    <property type="entry name" value="CA"/>
    <property type="match status" value="7"/>
</dbReference>
<dbReference type="SUPFAM" id="SSF49313">
    <property type="entry name" value="Cadherin-like"/>
    <property type="match status" value="6"/>
</dbReference>
<feature type="domain" description="Cadherin" evidence="10">
    <location>
        <begin position="626"/>
        <end position="732"/>
    </location>
</feature>
<dbReference type="eggNOG" id="ENOG502QVM0">
    <property type="taxonomic scope" value="Eukaryota"/>
</dbReference>
<evidence type="ECO:0000256" key="4">
    <source>
        <dbReference type="ARBA" id="ARBA00022837"/>
    </source>
</evidence>
<evidence type="ECO:0000256" key="8">
    <source>
        <dbReference type="PROSITE-ProRule" id="PRU00043"/>
    </source>
</evidence>
<gene>
    <name evidence="12" type="primary">20198245</name>
    <name evidence="11" type="ORF">HELRODRAFT_159291</name>
</gene>
<sequence>MVTLQKIIIVVAQTFLLDQRQRSASAARDSNTIKYDLYEELPFNTTVGRLAEDANITSMYDKHTLGRLNYYFLRADSVVAKFFRVDNKTGVLSTSDVRLDRDCAELCRRKETCMLSLDVVVQPVEYFQIIKVRVELLDLNDNAPTFRESHILLSINEASPIGSSYLLPAAVDDDSPKYGIQRYEIESGTEKLGLVFSTSPSLQLEAKLVLRSVLDRELEARYQVVLRAIDGGTHAVEGLSSLTGSIVIDIIVADHNDNKPVFDQSKYDITVSEDTPVNSVVLKVSATDADDGLNGQIEYLLVGDSSHHQPHDMLISVNNHTGQVVLTAKLDREKTSIYQLRVLARDRGSDPLTSEVELIIRVADANDNKPSISVTFLQEQYNNNNNNNIHNLNRNFNVNIFNSKLFAFSKKDNKLVSTDLPEDAKTGSFVGHVSVKDPDEGNSGSVDCRLHDSGVNGIPTFLLQNTTFAGEYRIVLSGPLDRELNSVFMLNLSCRDRGQPPLTSEMMLEINVKDINDNPPIFDKPLYKVSLSENNFIGEVVEQVTAKDADEGLNGKIDYALSEHAKGFFQIDERGLISAIVPLDRETNSVFEMDVVARDRGVPSLTSTSHLTIIVDDLNDEKPTFTHSTYSFSIFENEPVGTAIGTVKAIDRDSNQFNEFTYRMYSDHQQSSRYFSVHPNTGVISSRIIFDREQHNLYKFYVTSVDAHLDVLSGSTVVICSILDRNDNYPEFKYPTPTNNTLHVSSYYPIGQPIVKVEAVDKDINANGQIKYRIVSIESNDDSDDEDEMNEELDDEDENALKYFPFQIDTTTGAIKVAKDLTLYNNLFKLNIEATDLGTPPNFRQAELNIRVNSSLPYGSSSKQTKNESLFTLGGAFTLVFVIILTSISFVVIVSILVCLVLCRQHRKNQNQKSKHKTRLSLISVTCDGEYELTRPFSNKDSITMSQNCNSKLNLPYLETTELAATDDNFIVESNIGNVPNVRCSSVKFGKKYLPVEQDPIGLNSEYSPNESQQHQIIPQTNHNKLFVSRKKKEHKNRRALINYVLLVFL</sequence>
<organism evidence="12 13">
    <name type="scientific">Helobdella robusta</name>
    <name type="common">Californian leech</name>
    <dbReference type="NCBI Taxonomy" id="6412"/>
    <lineage>
        <taxon>Eukaryota</taxon>
        <taxon>Metazoa</taxon>
        <taxon>Spiralia</taxon>
        <taxon>Lophotrochozoa</taxon>
        <taxon>Annelida</taxon>
        <taxon>Clitellata</taxon>
        <taxon>Hirudinea</taxon>
        <taxon>Rhynchobdellida</taxon>
        <taxon>Glossiphoniidae</taxon>
        <taxon>Helobdella</taxon>
    </lineage>
</organism>
<dbReference type="InterPro" id="IPR015919">
    <property type="entry name" value="Cadherin-like_sf"/>
</dbReference>
<dbReference type="EnsemblMetazoa" id="HelroT159291">
    <property type="protein sequence ID" value="HelroP159291"/>
    <property type="gene ID" value="HelroG159291"/>
</dbReference>
<protein>
    <recommendedName>
        <fullName evidence="10">Cadherin domain-containing protein</fullName>
    </recommendedName>
</protein>
<dbReference type="GO" id="GO:0007156">
    <property type="term" value="P:homophilic cell adhesion via plasma membrane adhesion molecules"/>
    <property type="evidence" value="ECO:0007669"/>
    <property type="project" value="InterPro"/>
</dbReference>
<reference evidence="11 13" key="2">
    <citation type="journal article" date="2013" name="Nature">
        <title>Insights into bilaterian evolution from three spiralian genomes.</title>
        <authorList>
            <person name="Simakov O."/>
            <person name="Marletaz F."/>
            <person name="Cho S.J."/>
            <person name="Edsinger-Gonzales E."/>
            <person name="Havlak P."/>
            <person name="Hellsten U."/>
            <person name="Kuo D.H."/>
            <person name="Larsson T."/>
            <person name="Lv J."/>
            <person name="Arendt D."/>
            <person name="Savage R."/>
            <person name="Osoegawa K."/>
            <person name="de Jong P."/>
            <person name="Grimwood J."/>
            <person name="Chapman J.A."/>
            <person name="Shapiro H."/>
            <person name="Aerts A."/>
            <person name="Otillar R.P."/>
            <person name="Terry A.Y."/>
            <person name="Boore J.L."/>
            <person name="Grigoriev I.V."/>
            <person name="Lindberg D.R."/>
            <person name="Seaver E.C."/>
            <person name="Weisblat D.A."/>
            <person name="Putnam N.H."/>
            <person name="Rokhsar D.S."/>
        </authorList>
    </citation>
    <scope>NUCLEOTIDE SEQUENCE</scope>
</reference>
<dbReference type="FunFam" id="2.60.40.60:FF:000380">
    <property type="entry name" value="putative protocadherin beta-18"/>
    <property type="match status" value="1"/>
</dbReference>
<keyword evidence="5" id="KW-0130">Cell adhesion</keyword>
<feature type="domain" description="Cadherin" evidence="10">
    <location>
        <begin position="523"/>
        <end position="625"/>
    </location>
</feature>
<dbReference type="InParanoid" id="T1ENU5"/>
<feature type="domain" description="Cadherin" evidence="10">
    <location>
        <begin position="736"/>
        <end position="852"/>
    </location>
</feature>
<dbReference type="PRINTS" id="PR00205">
    <property type="entry name" value="CADHERIN"/>
</dbReference>
<dbReference type="FunFam" id="2.60.40.60:FF:000020">
    <property type="entry name" value="Dachsous cadherin-related 1b"/>
    <property type="match status" value="1"/>
</dbReference>
<dbReference type="InterPro" id="IPR020894">
    <property type="entry name" value="Cadherin_CS"/>
</dbReference>
<dbReference type="FunFam" id="2.60.40.60:FF:000419">
    <property type="entry name" value="Uncharacterized protein"/>
    <property type="match status" value="1"/>
</dbReference>
<evidence type="ECO:0000256" key="2">
    <source>
        <dbReference type="ARBA" id="ARBA00022692"/>
    </source>
</evidence>
<feature type="domain" description="Cadherin" evidence="10">
    <location>
        <begin position="29"/>
        <end position="146"/>
    </location>
</feature>
<dbReference type="OrthoDB" id="6252479at2759"/>
<dbReference type="GO" id="GO:0007155">
    <property type="term" value="P:cell adhesion"/>
    <property type="evidence" value="ECO:0000318"/>
    <property type="project" value="GO_Central"/>
</dbReference>
<dbReference type="InterPro" id="IPR002126">
    <property type="entry name" value="Cadherin-like_dom"/>
</dbReference>
<dbReference type="Pfam" id="PF08266">
    <property type="entry name" value="Cadherin_2"/>
    <property type="match status" value="1"/>
</dbReference>
<dbReference type="CDD" id="cd11304">
    <property type="entry name" value="Cadherin_repeat"/>
    <property type="match status" value="7"/>
</dbReference>
<dbReference type="Proteomes" id="UP000015101">
    <property type="component" value="Unassembled WGS sequence"/>
</dbReference>
<dbReference type="Pfam" id="PF00028">
    <property type="entry name" value="Cadherin"/>
    <property type="match status" value="5"/>
</dbReference>
<feature type="domain" description="Cadherin" evidence="10">
    <location>
        <begin position="147"/>
        <end position="262"/>
    </location>
</feature>
<dbReference type="GO" id="GO:0050839">
    <property type="term" value="F:cell adhesion molecule binding"/>
    <property type="evidence" value="ECO:0000318"/>
    <property type="project" value="GO_Central"/>
</dbReference>
<dbReference type="EMBL" id="KB095811">
    <property type="protein sequence ID" value="ESO12705.1"/>
    <property type="molecule type" value="Genomic_DNA"/>
</dbReference>
<dbReference type="PANTHER" id="PTHR24026:SF133">
    <property type="entry name" value="CADHERIN-RELATED FAMILY MEMBER 2"/>
    <property type="match status" value="1"/>
</dbReference>
<dbReference type="FunFam" id="2.60.40.60:FF:000307">
    <property type="entry name" value="Zgc:123181"/>
    <property type="match status" value="1"/>
</dbReference>
<dbReference type="HOGENOM" id="CLU_006480_5_1_1"/>
<dbReference type="PROSITE" id="PS00232">
    <property type="entry name" value="CADHERIN_1"/>
    <property type="match status" value="3"/>
</dbReference>
<keyword evidence="4 8" id="KW-0106">Calcium</keyword>
<dbReference type="Gene3D" id="2.60.40.60">
    <property type="entry name" value="Cadherins"/>
    <property type="match status" value="7"/>
</dbReference>
<dbReference type="PROSITE" id="PS50268">
    <property type="entry name" value="CADHERIN_2"/>
    <property type="match status" value="7"/>
</dbReference>
<dbReference type="AlphaFoldDB" id="T1ENU5"/>
<feature type="domain" description="Cadherin" evidence="10">
    <location>
        <begin position="412"/>
        <end position="522"/>
    </location>
</feature>
<evidence type="ECO:0000259" key="10">
    <source>
        <dbReference type="PROSITE" id="PS50268"/>
    </source>
</evidence>
<reference evidence="13" key="1">
    <citation type="submission" date="2012-12" db="EMBL/GenBank/DDBJ databases">
        <authorList>
            <person name="Hellsten U."/>
            <person name="Grimwood J."/>
            <person name="Chapman J.A."/>
            <person name="Shapiro H."/>
            <person name="Aerts A."/>
            <person name="Otillar R.P."/>
            <person name="Terry A.Y."/>
            <person name="Boore J.L."/>
            <person name="Simakov O."/>
            <person name="Marletaz F."/>
            <person name="Cho S.-J."/>
            <person name="Edsinger-Gonzales E."/>
            <person name="Havlak P."/>
            <person name="Kuo D.-H."/>
            <person name="Larsson T."/>
            <person name="Lv J."/>
            <person name="Arendt D."/>
            <person name="Savage R."/>
            <person name="Osoegawa K."/>
            <person name="de Jong P."/>
            <person name="Lindberg D.R."/>
            <person name="Seaver E.C."/>
            <person name="Weisblat D.A."/>
            <person name="Putnam N.H."/>
            <person name="Grigoriev I.V."/>
            <person name="Rokhsar D.S."/>
        </authorList>
    </citation>
    <scope>NUCLEOTIDE SEQUENCE</scope>
</reference>
<keyword evidence="3" id="KW-0677">Repeat</keyword>
<evidence type="ECO:0000256" key="5">
    <source>
        <dbReference type="ARBA" id="ARBA00022889"/>
    </source>
</evidence>
<dbReference type="GO" id="GO:0005886">
    <property type="term" value="C:plasma membrane"/>
    <property type="evidence" value="ECO:0000318"/>
    <property type="project" value="GO_Central"/>
</dbReference>
<dbReference type="FunFam" id="2.60.40.60:FF:000485">
    <property type="entry name" value="Uncharacterized protein"/>
    <property type="match status" value="1"/>
</dbReference>
<keyword evidence="13" id="KW-1185">Reference proteome</keyword>
<name>T1ENU5_HELRO</name>
<evidence type="ECO:0000256" key="9">
    <source>
        <dbReference type="SAM" id="Phobius"/>
    </source>
</evidence>
<proteinExistence type="predicted"/>
<evidence type="ECO:0000256" key="7">
    <source>
        <dbReference type="ARBA" id="ARBA00023136"/>
    </source>
</evidence>
<comment type="subcellular location">
    <subcellularLocation>
        <location evidence="1">Membrane</location>
    </subcellularLocation>
</comment>
<dbReference type="EMBL" id="AMQM01000218">
    <property type="status" value="NOT_ANNOTATED_CDS"/>
    <property type="molecule type" value="Genomic_DNA"/>
</dbReference>
<evidence type="ECO:0000313" key="13">
    <source>
        <dbReference type="Proteomes" id="UP000015101"/>
    </source>
</evidence>
<dbReference type="GeneID" id="20198245"/>
<feature type="domain" description="Cadherin" evidence="10">
    <location>
        <begin position="263"/>
        <end position="372"/>
    </location>
</feature>
<evidence type="ECO:0000313" key="12">
    <source>
        <dbReference type="EnsemblMetazoa" id="HelroP159291"/>
    </source>
</evidence>
<evidence type="ECO:0000256" key="3">
    <source>
        <dbReference type="ARBA" id="ARBA00022737"/>
    </source>
</evidence>
<keyword evidence="6 9" id="KW-1133">Transmembrane helix</keyword>
<dbReference type="InterPro" id="IPR013164">
    <property type="entry name" value="Cadherin_N"/>
</dbReference>
<evidence type="ECO:0000256" key="1">
    <source>
        <dbReference type="ARBA" id="ARBA00004370"/>
    </source>
</evidence>